<dbReference type="AlphaFoldDB" id="E3H4U2"/>
<accession>E3H4U2</accession>
<dbReference type="EMBL" id="CP002280">
    <property type="protein sequence ID" value="ADP39561.1"/>
    <property type="molecule type" value="Genomic_DNA"/>
</dbReference>
<feature type="transmembrane region" description="Helical" evidence="1">
    <location>
        <begin position="6"/>
        <end position="28"/>
    </location>
</feature>
<feature type="transmembrane region" description="Helical" evidence="1">
    <location>
        <begin position="174"/>
        <end position="200"/>
    </location>
</feature>
<organism evidence="2 3">
    <name type="scientific">Rothia dentocariosa (strain ATCC 17931 / CDC X599 / XDIA)</name>
    <dbReference type="NCBI Taxonomy" id="762948"/>
    <lineage>
        <taxon>Bacteria</taxon>
        <taxon>Bacillati</taxon>
        <taxon>Actinomycetota</taxon>
        <taxon>Actinomycetes</taxon>
        <taxon>Micrococcales</taxon>
        <taxon>Micrococcaceae</taxon>
        <taxon>Rothia</taxon>
    </lineage>
</organism>
<keyword evidence="1" id="KW-1133">Transmembrane helix</keyword>
<protein>
    <submittedName>
        <fullName evidence="2">Uncharacterized protein</fullName>
    </submittedName>
</protein>
<dbReference type="HOGENOM" id="CLU_694231_0_0_11"/>
<keyword evidence="1" id="KW-0472">Membrane</keyword>
<feature type="transmembrane region" description="Helical" evidence="1">
    <location>
        <begin position="143"/>
        <end position="162"/>
    </location>
</feature>
<dbReference type="GeneID" id="29743847"/>
<dbReference type="RefSeq" id="WP_013397458.1">
    <property type="nucleotide sequence ID" value="NC_014643.1"/>
</dbReference>
<evidence type="ECO:0000313" key="2">
    <source>
        <dbReference type="EMBL" id="ADP39561.1"/>
    </source>
</evidence>
<keyword evidence="1" id="KW-0812">Transmembrane</keyword>
<proteinExistence type="predicted"/>
<evidence type="ECO:0000313" key="3">
    <source>
        <dbReference type="Proteomes" id="UP000000387"/>
    </source>
</evidence>
<name>E3H4U2_ROTDC</name>
<gene>
    <name evidence="2" type="ordered locus">HMPREF0733_10103</name>
</gene>
<dbReference type="KEGG" id="rdn:HMPREF0733_10103"/>
<evidence type="ECO:0000256" key="1">
    <source>
        <dbReference type="SAM" id="Phobius"/>
    </source>
</evidence>
<feature type="transmembrane region" description="Helical" evidence="1">
    <location>
        <begin position="72"/>
        <end position="89"/>
    </location>
</feature>
<reference evidence="3" key="1">
    <citation type="submission" date="2010-10" db="EMBL/GenBank/DDBJ databases">
        <title>The complete genome of Rothia dentocariosa ATCC 17931.</title>
        <authorList>
            <person name="Muzny D."/>
            <person name="Qin X."/>
            <person name="Buhay C."/>
            <person name="Dugan-Rocha S."/>
            <person name="Ding Y."/>
            <person name="Chen G."/>
            <person name="Hawes A."/>
            <person name="Holder M."/>
            <person name="Jhangiani S."/>
            <person name="Johnson A."/>
            <person name="Khan Z."/>
            <person name="Li Z."/>
            <person name="Liu W."/>
            <person name="Liu X."/>
            <person name="Perez L."/>
            <person name="Shen H."/>
            <person name="Wang Q."/>
            <person name="Watt J."/>
            <person name="Xi L."/>
            <person name="Xin Y."/>
            <person name="Zhou J."/>
            <person name="Deng J."/>
            <person name="Jiang H."/>
            <person name="Liu Y."/>
            <person name="Qu J."/>
            <person name="Song X.-Z."/>
            <person name="Zhang L."/>
            <person name="Villasana D."/>
            <person name="Johnson A."/>
            <person name="Liu J."/>
            <person name="Liyanage D."/>
            <person name="Lorensuhewa L."/>
            <person name="Robinson T."/>
            <person name="Song A."/>
            <person name="Song B.-B."/>
            <person name="Dinh H."/>
            <person name="Thornton R."/>
            <person name="Coyle M."/>
            <person name="Francisco L."/>
            <person name="Jackson L."/>
            <person name="Javaid M."/>
            <person name="Korchina V."/>
            <person name="Kovar C."/>
            <person name="Mata R."/>
            <person name="Mathew T."/>
            <person name="Ngo R."/>
            <person name="Nguyen L."/>
            <person name="Nguyen N."/>
            <person name="Okwuonu G."/>
            <person name="Ongeri F."/>
            <person name="Pham C."/>
            <person name="Simmons D."/>
            <person name="Wilczek-Boney K."/>
            <person name="Hale W."/>
            <person name="Jakkamsetti A."/>
            <person name="Pham P."/>
            <person name="Ruth R."/>
            <person name="San Lucas F."/>
            <person name="Warren J."/>
            <person name="Zhang J."/>
            <person name="Zhao Z."/>
            <person name="Zhou C."/>
            <person name="Zhu D."/>
            <person name="Lee S."/>
            <person name="Bess C."/>
            <person name="Blankenburg K."/>
            <person name="Forbes L."/>
            <person name="Fu Q."/>
            <person name="Gubbala S."/>
            <person name="Hirani K."/>
            <person name="Jayaseelan J.C."/>
            <person name="Lara F."/>
            <person name="Munidasa M."/>
            <person name="Palculict T."/>
            <person name="Patil S."/>
            <person name="Pu L.-L."/>
            <person name="Saada N."/>
            <person name="Tang L."/>
            <person name="Weissenberger G."/>
            <person name="Zhu Y."/>
            <person name="Hemphill L."/>
            <person name="Shang Y."/>
            <person name="Youmans B."/>
            <person name="Ayvaz T."/>
            <person name="Ross M."/>
            <person name="Santibanez J."/>
            <person name="Aqrawi P."/>
            <person name="Gross S."/>
            <person name="Joshi V."/>
            <person name="Fowler G."/>
            <person name="Nazareth L."/>
            <person name="Reid J."/>
            <person name="Worley K."/>
            <person name="Petrosino J."/>
            <person name="Highlander S."/>
            <person name="Gibbs R."/>
        </authorList>
    </citation>
    <scope>NUCLEOTIDE SEQUENCE [LARGE SCALE GENOMIC DNA]</scope>
    <source>
        <strain evidence="3">ATCC 17931 / CDC X599 / XDIA</strain>
    </source>
</reference>
<dbReference type="Proteomes" id="UP000000387">
    <property type="component" value="Chromosome"/>
</dbReference>
<feature type="transmembrane region" description="Helical" evidence="1">
    <location>
        <begin position="49"/>
        <end position="66"/>
    </location>
</feature>
<sequence length="334" mass="38768">MDFRDIWLIAFIVYLGLCLLIEAVYPVRVRKKYALKDEHAQWFWAYKHFFLYIWSWFVAASLFMLFWDISDFIRPVALFFPFLMVYAGARIGRRNYRISHGTFPDNRAVGMPKIYAATLGALSKPLRFKPDTPDSQLVRETSWSVIVGAIVFALCTLIFLLSLTDFDISPTVTFGTIVLAIGLLEGLWAIFVHTGMYTVFTPHHMRVSKTLGSARNIPYRDIIGYRVIPKNPDDLNPDAKQVSQWKIELQIPWGTRSVIARNWELQNPHIEYLTRQIAFRVEQERWADENSPADRERLDEYRQDARLVCTTKGYIPAGKYAQEAANRASFKQTH</sequence>